<dbReference type="STRING" id="486698.AWC22_21680"/>
<accession>A0A1X2CJT6</accession>
<name>A0A1X2CJT6_9MYCO</name>
<reference evidence="3 4" key="1">
    <citation type="submission" date="2016-01" db="EMBL/GenBank/DDBJ databases">
        <title>The new phylogeny of the genus Mycobacterium.</title>
        <authorList>
            <person name="Tarcisio F."/>
            <person name="Conor M."/>
            <person name="Antonella G."/>
            <person name="Elisabetta G."/>
            <person name="Giulia F.S."/>
            <person name="Sara T."/>
            <person name="Anna F."/>
            <person name="Clotilde B."/>
            <person name="Roberto B."/>
            <person name="Veronica D.S."/>
            <person name="Fabio R."/>
            <person name="Monica P."/>
            <person name="Olivier J."/>
            <person name="Enrico T."/>
            <person name="Nicola S."/>
        </authorList>
    </citation>
    <scope>NUCLEOTIDE SEQUENCE [LARGE SCALE GENOMIC DNA]</scope>
    <source>
        <strain evidence="3 4">DSM 45176</strain>
    </source>
</reference>
<evidence type="ECO:0000313" key="3">
    <source>
        <dbReference type="EMBL" id="ORW76170.1"/>
    </source>
</evidence>
<dbReference type="RefSeq" id="WP_085251083.1">
    <property type="nucleotide sequence ID" value="NZ_CAJMWJ010000001.1"/>
</dbReference>
<feature type="compositionally biased region" description="Low complexity" evidence="1">
    <location>
        <begin position="466"/>
        <end position="482"/>
    </location>
</feature>
<sequence>MLEHMFDLAEYWEPSDTEPSRTLIDRMRAAGRAEARAAAARLAAIAELFELRRRERGECADWAVDTWAAVGAEVAAAFRTSLAMAGSYLRYALAMRERLPEVAAVFVAGDIDYRMFQTLVYRSDLITDPQVLARVDAELALRVRRWPSMTQGKLAAAIDRIVAGADPDAVRRTREHTRDRAVAIWDVQSGMSEISGRLYATDAHTLDQRLDALAATVCPADPRTRDQRRADALGALAAGAQRLDCRCADPGCPAATRPVSPVVVHVIAEQATLEGRSATPGTLLGADGLIPAELVAELARTARLQPLDPPGGEPRYTPSPQLAAYVRARDLTCRAPGCDRPATDTDLDHTIAYSDGGATHPSNIKCLCRTHHLLKTFWGWRDKQLPDGTVIWTLPDNQTHVTTPGSALLFPSLCTPTGDPPPPDPARADRCGDRTAMMPLRASTRAQNRAHYIATERHHNHQRRQTTATASATTTPTETHSPPTDPDDEPPPF</sequence>
<dbReference type="AlphaFoldDB" id="A0A1X2CJT6"/>
<protein>
    <recommendedName>
        <fullName evidence="2">HNH nuclease domain-containing protein</fullName>
    </recommendedName>
</protein>
<comment type="caution">
    <text evidence="3">The sequence shown here is derived from an EMBL/GenBank/DDBJ whole genome shotgun (WGS) entry which is preliminary data.</text>
</comment>
<dbReference type="SMART" id="SM00507">
    <property type="entry name" value="HNHc"/>
    <property type="match status" value="1"/>
</dbReference>
<evidence type="ECO:0000259" key="2">
    <source>
        <dbReference type="SMART" id="SM00507"/>
    </source>
</evidence>
<dbReference type="Gene3D" id="1.10.30.50">
    <property type="match status" value="1"/>
</dbReference>
<feature type="region of interest" description="Disordered" evidence="1">
    <location>
        <begin position="455"/>
        <end position="493"/>
    </location>
</feature>
<organism evidence="3 4">
    <name type="scientific">Mycobacterium riyadhense</name>
    <dbReference type="NCBI Taxonomy" id="486698"/>
    <lineage>
        <taxon>Bacteria</taxon>
        <taxon>Bacillati</taxon>
        <taxon>Actinomycetota</taxon>
        <taxon>Actinomycetes</taxon>
        <taxon>Mycobacteriales</taxon>
        <taxon>Mycobacteriaceae</taxon>
        <taxon>Mycobacterium</taxon>
    </lineage>
</organism>
<dbReference type="CDD" id="cd00085">
    <property type="entry name" value="HNHc"/>
    <property type="match status" value="1"/>
</dbReference>
<evidence type="ECO:0000256" key="1">
    <source>
        <dbReference type="SAM" id="MobiDB-lite"/>
    </source>
</evidence>
<dbReference type="GeneID" id="93493371"/>
<dbReference type="OrthoDB" id="5242272at2"/>
<evidence type="ECO:0000313" key="4">
    <source>
        <dbReference type="Proteomes" id="UP000193087"/>
    </source>
</evidence>
<keyword evidence="4" id="KW-1185">Reference proteome</keyword>
<proteinExistence type="predicted"/>
<feature type="domain" description="HNH nuclease" evidence="2">
    <location>
        <begin position="321"/>
        <end position="373"/>
    </location>
</feature>
<dbReference type="Pfam" id="PF02720">
    <property type="entry name" value="DUF222"/>
    <property type="match status" value="1"/>
</dbReference>
<dbReference type="InterPro" id="IPR003870">
    <property type="entry name" value="DUF222"/>
</dbReference>
<dbReference type="InterPro" id="IPR003615">
    <property type="entry name" value="HNH_nuc"/>
</dbReference>
<dbReference type="EMBL" id="LQPQ01000103">
    <property type="protein sequence ID" value="ORW76170.1"/>
    <property type="molecule type" value="Genomic_DNA"/>
</dbReference>
<gene>
    <name evidence="3" type="ORF">AWC22_21680</name>
</gene>
<dbReference type="Proteomes" id="UP000193087">
    <property type="component" value="Unassembled WGS sequence"/>
</dbReference>